<dbReference type="Proteomes" id="UP000186922">
    <property type="component" value="Unassembled WGS sequence"/>
</dbReference>
<reference evidence="2 3" key="1">
    <citation type="journal article" date="2016" name="Nat. Commun.">
        <title>Extremotolerant tardigrade genome and improved radiotolerance of human cultured cells by tardigrade-unique protein.</title>
        <authorList>
            <person name="Hashimoto T."/>
            <person name="Horikawa D.D."/>
            <person name="Saito Y."/>
            <person name="Kuwahara H."/>
            <person name="Kozuka-Hata H."/>
            <person name="Shin-I T."/>
            <person name="Minakuchi Y."/>
            <person name="Ohishi K."/>
            <person name="Motoyama A."/>
            <person name="Aizu T."/>
            <person name="Enomoto A."/>
            <person name="Kondo K."/>
            <person name="Tanaka S."/>
            <person name="Hara Y."/>
            <person name="Koshikawa S."/>
            <person name="Sagara H."/>
            <person name="Miura T."/>
            <person name="Yokobori S."/>
            <person name="Miyagawa K."/>
            <person name="Suzuki Y."/>
            <person name="Kubo T."/>
            <person name="Oyama M."/>
            <person name="Kohara Y."/>
            <person name="Fujiyama A."/>
            <person name="Arakawa K."/>
            <person name="Katayama T."/>
            <person name="Toyoda A."/>
            <person name="Kunieda T."/>
        </authorList>
    </citation>
    <scope>NUCLEOTIDE SEQUENCE [LARGE SCALE GENOMIC DNA]</scope>
    <source>
        <strain evidence="2 3">YOKOZUNA-1</strain>
    </source>
</reference>
<accession>A0A1D1UKH3</accession>
<feature type="region of interest" description="Disordered" evidence="1">
    <location>
        <begin position="166"/>
        <end position="199"/>
    </location>
</feature>
<comment type="caution">
    <text evidence="2">The sequence shown here is derived from an EMBL/GenBank/DDBJ whole genome shotgun (WGS) entry which is preliminary data.</text>
</comment>
<keyword evidence="3" id="KW-1185">Reference proteome</keyword>
<proteinExistence type="predicted"/>
<evidence type="ECO:0000313" key="2">
    <source>
        <dbReference type="EMBL" id="GAU89050.1"/>
    </source>
</evidence>
<dbReference type="OrthoDB" id="1723809at2759"/>
<name>A0A1D1UKH3_RAMVA</name>
<organism evidence="2 3">
    <name type="scientific">Ramazzottius varieornatus</name>
    <name type="common">Water bear</name>
    <name type="synonym">Tardigrade</name>
    <dbReference type="NCBI Taxonomy" id="947166"/>
    <lineage>
        <taxon>Eukaryota</taxon>
        <taxon>Metazoa</taxon>
        <taxon>Ecdysozoa</taxon>
        <taxon>Tardigrada</taxon>
        <taxon>Eutardigrada</taxon>
        <taxon>Parachela</taxon>
        <taxon>Hypsibioidea</taxon>
        <taxon>Ramazzottiidae</taxon>
        <taxon>Ramazzottius</taxon>
    </lineage>
</organism>
<dbReference type="AlphaFoldDB" id="A0A1D1UKH3"/>
<sequence length="199" mass="22379">MYTDQSCDSYKDNLMQDEATNETDLFVDVQKFSLEEEMERVVLQQPLSDRRQSRSGSTIFSNDHFTAVLQLQASRNGSHSELASLNTSISGDRDGADEGEAFEPEFRRVTIVHPVPAKDGGSRLADIAGTPEDAARLAEMLIDALELRQRYMQVSQQPFFGTTGRFLSALNGQNTPQRHPPHRQRKRSIEGKENSNPKH</sequence>
<gene>
    <name evidence="2" type="primary">RvY_01646-1</name>
    <name evidence="2" type="synonym">RvY_01646.1</name>
    <name evidence="2" type="ORF">RvY_01646</name>
</gene>
<evidence type="ECO:0000313" key="3">
    <source>
        <dbReference type="Proteomes" id="UP000186922"/>
    </source>
</evidence>
<evidence type="ECO:0000256" key="1">
    <source>
        <dbReference type="SAM" id="MobiDB-lite"/>
    </source>
</evidence>
<feature type="compositionally biased region" description="Basic and acidic residues" evidence="1">
    <location>
        <begin position="187"/>
        <end position="199"/>
    </location>
</feature>
<protein>
    <submittedName>
        <fullName evidence="2">Uncharacterized protein</fullName>
    </submittedName>
</protein>
<dbReference type="EMBL" id="BDGG01000001">
    <property type="protein sequence ID" value="GAU89050.1"/>
    <property type="molecule type" value="Genomic_DNA"/>
</dbReference>